<protein>
    <submittedName>
        <fullName evidence="3">Uncharacterized protein</fullName>
    </submittedName>
</protein>
<evidence type="ECO:0000313" key="3">
    <source>
        <dbReference type="Ensembl" id="ENSMMOP00000002230.1"/>
    </source>
</evidence>
<keyword evidence="4" id="KW-1185">Reference proteome</keyword>
<accession>A0A3Q4AE08</accession>
<feature type="compositionally biased region" description="Basic and acidic residues" evidence="2">
    <location>
        <begin position="35"/>
        <end position="45"/>
    </location>
</feature>
<evidence type="ECO:0000256" key="2">
    <source>
        <dbReference type="SAM" id="MobiDB-lite"/>
    </source>
</evidence>
<evidence type="ECO:0000313" key="4">
    <source>
        <dbReference type="Proteomes" id="UP000261620"/>
    </source>
</evidence>
<dbReference type="Ensembl" id="ENSMMOT00000002270.1">
    <property type="protein sequence ID" value="ENSMMOP00000002230.1"/>
    <property type="gene ID" value="ENSMMOG00000001828.1"/>
</dbReference>
<dbReference type="Proteomes" id="UP000261620">
    <property type="component" value="Unplaced"/>
</dbReference>
<evidence type="ECO:0000256" key="1">
    <source>
        <dbReference type="ARBA" id="ARBA00008407"/>
    </source>
</evidence>
<sequence>MSEEKKSGVLGFFSSYDDLSDSSDDGSDSGGEEGEQGKKRARGSDAADAQTSQQVTKRAGAPLPRPDELFRSVSKPTFLYNPLNKAIDWDNLTVKPPEEPAREFKPWMTNAVPPPESYTAEPERKKGPPPGMDMAIKWSNVYEDNGEDAPKPYTGKAQFLPAEEQPSDSGLSLSTKKRRVETFQQKEKRKRDLGQATSDKNFVEEEKRILRQRIE</sequence>
<dbReference type="PANTHER" id="PTHR31833">
    <property type="entry name" value="UPF0690 PROTEIN C1ORF52"/>
    <property type="match status" value="1"/>
</dbReference>
<dbReference type="OMA" id="EDAPQPY"/>
<comment type="similarity">
    <text evidence="1">Belongs to the UPF0690 family.</text>
</comment>
<dbReference type="PANTHER" id="PTHR31833:SF2">
    <property type="entry name" value="UPF0690 PROTEIN C1ORF52"/>
    <property type="match status" value="1"/>
</dbReference>
<feature type="compositionally biased region" description="Basic and acidic residues" evidence="2">
    <location>
        <begin position="201"/>
        <end position="215"/>
    </location>
</feature>
<dbReference type="Pfam" id="PF15559">
    <property type="entry name" value="DUF4660"/>
    <property type="match status" value="1"/>
</dbReference>
<feature type="region of interest" description="Disordered" evidence="2">
    <location>
        <begin position="89"/>
        <end position="215"/>
    </location>
</feature>
<feature type="region of interest" description="Disordered" evidence="2">
    <location>
        <begin position="1"/>
        <end position="75"/>
    </location>
</feature>
<proteinExistence type="inferred from homology"/>
<reference evidence="3" key="1">
    <citation type="submission" date="2025-08" db="UniProtKB">
        <authorList>
            <consortium name="Ensembl"/>
        </authorList>
    </citation>
    <scope>IDENTIFICATION</scope>
</reference>
<feature type="compositionally biased region" description="Acidic residues" evidence="2">
    <location>
        <begin position="18"/>
        <end position="34"/>
    </location>
</feature>
<organism evidence="3 4">
    <name type="scientific">Mola mola</name>
    <name type="common">Ocean sunfish</name>
    <name type="synonym">Tetraodon mola</name>
    <dbReference type="NCBI Taxonomy" id="94237"/>
    <lineage>
        <taxon>Eukaryota</taxon>
        <taxon>Metazoa</taxon>
        <taxon>Chordata</taxon>
        <taxon>Craniata</taxon>
        <taxon>Vertebrata</taxon>
        <taxon>Euteleostomi</taxon>
        <taxon>Actinopterygii</taxon>
        <taxon>Neopterygii</taxon>
        <taxon>Teleostei</taxon>
        <taxon>Neoteleostei</taxon>
        <taxon>Acanthomorphata</taxon>
        <taxon>Eupercaria</taxon>
        <taxon>Tetraodontiformes</taxon>
        <taxon>Molidae</taxon>
        <taxon>Mola</taxon>
    </lineage>
</organism>
<feature type="compositionally biased region" description="Basic and acidic residues" evidence="2">
    <location>
        <begin position="180"/>
        <end position="193"/>
    </location>
</feature>
<name>A0A3Q4AE08_MOLML</name>
<dbReference type="InterPro" id="IPR029089">
    <property type="entry name" value="DUF4660"/>
</dbReference>
<feature type="compositionally biased region" description="Basic and acidic residues" evidence="2">
    <location>
        <begin position="96"/>
        <end position="105"/>
    </location>
</feature>
<dbReference type="AlphaFoldDB" id="A0A3Q4AE08"/>
<reference evidence="3" key="2">
    <citation type="submission" date="2025-09" db="UniProtKB">
        <authorList>
            <consortium name="Ensembl"/>
        </authorList>
    </citation>
    <scope>IDENTIFICATION</scope>
</reference>